<evidence type="ECO:0000313" key="2">
    <source>
        <dbReference type="Proteomes" id="UP000439903"/>
    </source>
</evidence>
<keyword evidence="1" id="KW-0418">Kinase</keyword>
<protein>
    <submittedName>
        <fullName evidence="1">Kinase-like domain-containing protein</fullName>
    </submittedName>
</protein>
<dbReference type="EMBL" id="WTPW01000703">
    <property type="protein sequence ID" value="KAF0487201.1"/>
    <property type="molecule type" value="Genomic_DNA"/>
</dbReference>
<comment type="caution">
    <text evidence="1">The sequence shown here is derived from an EMBL/GenBank/DDBJ whole genome shotgun (WGS) entry which is preliminary data.</text>
</comment>
<gene>
    <name evidence="1" type="ORF">F8M41_022586</name>
</gene>
<keyword evidence="1" id="KW-0808">Transferase</keyword>
<dbReference type="AlphaFoldDB" id="A0A8H4AEU2"/>
<evidence type="ECO:0000313" key="1">
    <source>
        <dbReference type="EMBL" id="KAF0487201.1"/>
    </source>
</evidence>
<dbReference type="Gene3D" id="1.10.510.10">
    <property type="entry name" value="Transferase(Phosphotransferase) domain 1"/>
    <property type="match status" value="1"/>
</dbReference>
<name>A0A8H4AEU2_GIGMA</name>
<dbReference type="GO" id="GO:0016301">
    <property type="term" value="F:kinase activity"/>
    <property type="evidence" value="ECO:0007669"/>
    <property type="project" value="UniProtKB-KW"/>
</dbReference>
<organism evidence="1 2">
    <name type="scientific">Gigaspora margarita</name>
    <dbReference type="NCBI Taxonomy" id="4874"/>
    <lineage>
        <taxon>Eukaryota</taxon>
        <taxon>Fungi</taxon>
        <taxon>Fungi incertae sedis</taxon>
        <taxon>Mucoromycota</taxon>
        <taxon>Glomeromycotina</taxon>
        <taxon>Glomeromycetes</taxon>
        <taxon>Diversisporales</taxon>
        <taxon>Gigasporaceae</taxon>
        <taxon>Gigaspora</taxon>
    </lineage>
</organism>
<sequence>MWEISSGYPPFKDDFEPQQLASLILGIINGHRENHIKGTPPAYIKIYTDCWQQNPDSRPDIQQVFLSLKELSANNDHDLNKIDQDFENFNARFLFIFIKL</sequence>
<keyword evidence="2" id="KW-1185">Reference proteome</keyword>
<accession>A0A8H4AEU2</accession>
<reference evidence="1 2" key="1">
    <citation type="journal article" date="2019" name="Environ. Microbiol.">
        <title>At the nexus of three kingdoms: the genome of the mycorrhizal fungus Gigaspora margarita provides insights into plant, endobacterial and fungal interactions.</title>
        <authorList>
            <person name="Venice F."/>
            <person name="Ghignone S."/>
            <person name="Salvioli di Fossalunga A."/>
            <person name="Amselem J."/>
            <person name="Novero M."/>
            <person name="Xianan X."/>
            <person name="Sedzielewska Toro K."/>
            <person name="Morin E."/>
            <person name="Lipzen A."/>
            <person name="Grigoriev I.V."/>
            <person name="Henrissat B."/>
            <person name="Martin F.M."/>
            <person name="Bonfante P."/>
        </authorList>
    </citation>
    <scope>NUCLEOTIDE SEQUENCE [LARGE SCALE GENOMIC DNA]</scope>
    <source>
        <strain evidence="1 2">BEG34</strain>
    </source>
</reference>
<dbReference type="OrthoDB" id="2353542at2759"/>
<dbReference type="Proteomes" id="UP000439903">
    <property type="component" value="Unassembled WGS sequence"/>
</dbReference>
<dbReference type="SUPFAM" id="SSF56112">
    <property type="entry name" value="Protein kinase-like (PK-like)"/>
    <property type="match status" value="1"/>
</dbReference>
<dbReference type="InterPro" id="IPR011009">
    <property type="entry name" value="Kinase-like_dom_sf"/>
</dbReference>
<proteinExistence type="predicted"/>